<evidence type="ECO:0000256" key="2">
    <source>
        <dbReference type="SAM" id="Phobius"/>
    </source>
</evidence>
<organism evidence="4 5">
    <name type="scientific">Rhodopirellula europaea 6C</name>
    <dbReference type="NCBI Taxonomy" id="1263867"/>
    <lineage>
        <taxon>Bacteria</taxon>
        <taxon>Pseudomonadati</taxon>
        <taxon>Planctomycetota</taxon>
        <taxon>Planctomycetia</taxon>
        <taxon>Pirellulales</taxon>
        <taxon>Pirellulaceae</taxon>
        <taxon>Rhodopirellula</taxon>
    </lineage>
</organism>
<keyword evidence="5" id="KW-1185">Reference proteome</keyword>
<reference evidence="4" key="2">
    <citation type="journal article" date="2013" name="Mar. Genomics">
        <title>Expression of sulfatases in Rhodopirellula baltica and the diversity of sulfatases in the genus Rhodopirellula.</title>
        <authorList>
            <person name="Wegner C.E."/>
            <person name="Richter-Heitmann T."/>
            <person name="Klindworth A."/>
            <person name="Klockow C."/>
            <person name="Richter M."/>
            <person name="Achstetter T."/>
            <person name="Glockner F.O."/>
            <person name="Harder J."/>
        </authorList>
    </citation>
    <scope>NUCLEOTIDE SEQUENCE [LARGE SCALE GENOMIC DNA]</scope>
    <source>
        <strain evidence="4">6C</strain>
    </source>
</reference>
<proteinExistence type="predicted"/>
<dbReference type="Gene3D" id="3.20.20.80">
    <property type="entry name" value="Glycosidases"/>
    <property type="match status" value="1"/>
</dbReference>
<feature type="domain" description="DUF5722" evidence="3">
    <location>
        <begin position="395"/>
        <end position="772"/>
    </location>
</feature>
<dbReference type="PATRIC" id="fig|1263867.3.peg.4928"/>
<dbReference type="SUPFAM" id="SSF51445">
    <property type="entry name" value="(Trans)glycosidases"/>
    <property type="match status" value="1"/>
</dbReference>
<dbReference type="Pfam" id="PF18989">
    <property type="entry name" value="DUF5722"/>
    <property type="match status" value="1"/>
</dbReference>
<gene>
    <name evidence="4" type="ORF">RE6C_04594</name>
</gene>
<keyword evidence="2" id="KW-0472">Membrane</keyword>
<name>M2APX2_9BACT</name>
<sequence>MTMIALRCTSNSIWCSIALGCCGELLQSSPTHPPGGAFPSFAIESTPTLQCLPHMISINRSSVQSAFRSDAAVRYVALFLFFLTWVIGVFATAEAQNAVMPPPQSIDWASEASKLHDLRREVSDVAITFVTTGNDPSIAFQIPATPANERHWVLAMEVFCPQGIREMEVFYQQPWSAQRRVDQPPIIRSEGWTTYSCDLSRDKQFLREDGPIWLRLDFGAAANKRFQVRNVVLRLENDFELRTRQQKLERIESLQKLDSQIASYYQTAFPIKITQVTHDSDHILIAGESTGKLSTANLSLIPRNLSDISAIAARVDSQSAVHPIRINAEGTFEVRVPAVSDSTLRATGMRWQVVSISNQLDSDGKRPTVPFSAVHHVDTFDVAEANELPPTPALRAAKGMTCLSELAPEHIRELGLKHGSVNIVLSGLVSISPRPGFLPMEIRGRKRYVNQGMMRQLDRRVQMGRDAGLVMAGILLIPNSRNGKRADDSPTLQHPDADPAGAYTMPNLVDQDSAELYAATLDFLAERYSRGNLRIDHWIVHNEIDAGWQWTNMGEVPMHVYLDHYFRSLRMVDAATRRINPHARSFITLTHHWNLADPPHWRWYASKDIVEALVRHGEVEGNFPWGLAHHPYPESLWESDTWNDNVEFTMDTARFTLKNWKVLDDYLHTKRLRDPKGNVRAVLLSEQGFHASEADTEALDQQAAAVFYTFEKIRECSSVLAFDYHRPVDSRGEGGLYLGLRGLSSPEHPRGEAKPAWDAFKAIDTPSESNLRVRYESHWKD</sequence>
<comment type="caution">
    <text evidence="4">The sequence shown here is derived from an EMBL/GenBank/DDBJ whole genome shotgun (WGS) entry which is preliminary data.</text>
</comment>
<dbReference type="PROSITE" id="PS51257">
    <property type="entry name" value="PROKAR_LIPOPROTEIN"/>
    <property type="match status" value="1"/>
</dbReference>
<evidence type="ECO:0000256" key="1">
    <source>
        <dbReference type="SAM" id="MobiDB-lite"/>
    </source>
</evidence>
<accession>M2APX2</accession>
<dbReference type="InterPro" id="IPR017853">
    <property type="entry name" value="GH"/>
</dbReference>
<dbReference type="InterPro" id="IPR043780">
    <property type="entry name" value="DUF5722"/>
</dbReference>
<evidence type="ECO:0000313" key="5">
    <source>
        <dbReference type="Proteomes" id="UP000011529"/>
    </source>
</evidence>
<dbReference type="EMBL" id="ANMO01000211">
    <property type="protein sequence ID" value="EMB14787.1"/>
    <property type="molecule type" value="Genomic_DNA"/>
</dbReference>
<dbReference type="AlphaFoldDB" id="M2APX2"/>
<feature type="region of interest" description="Disordered" evidence="1">
    <location>
        <begin position="481"/>
        <end position="504"/>
    </location>
</feature>
<keyword evidence="2" id="KW-1133">Transmembrane helix</keyword>
<evidence type="ECO:0000259" key="3">
    <source>
        <dbReference type="Pfam" id="PF18989"/>
    </source>
</evidence>
<keyword evidence="2" id="KW-0812">Transmembrane</keyword>
<reference evidence="4" key="1">
    <citation type="submission" date="2012-11" db="EMBL/GenBank/DDBJ databases">
        <title>Permanent draft genomes of Rhodopirellula europaea strain SH398 and 6C.</title>
        <authorList>
            <person name="Richter M."/>
            <person name="Richter-Heitmann T."/>
            <person name="Frank C."/>
            <person name="Harder J."/>
            <person name="Glockner F.O."/>
        </authorList>
    </citation>
    <scope>NUCLEOTIDE SEQUENCE</scope>
    <source>
        <strain evidence="4">6C</strain>
    </source>
</reference>
<feature type="transmembrane region" description="Helical" evidence="2">
    <location>
        <begin position="72"/>
        <end position="93"/>
    </location>
</feature>
<protein>
    <recommendedName>
        <fullName evidence="3">DUF5722 domain-containing protein</fullName>
    </recommendedName>
</protein>
<dbReference type="Proteomes" id="UP000011529">
    <property type="component" value="Unassembled WGS sequence"/>
</dbReference>
<evidence type="ECO:0000313" key="4">
    <source>
        <dbReference type="EMBL" id="EMB14787.1"/>
    </source>
</evidence>